<feature type="signal peptide" evidence="1">
    <location>
        <begin position="1"/>
        <end position="26"/>
    </location>
</feature>
<evidence type="ECO:0000256" key="1">
    <source>
        <dbReference type="SAM" id="SignalP"/>
    </source>
</evidence>
<reference evidence="2" key="1">
    <citation type="submission" date="2021-01" db="EMBL/GenBank/DDBJ databases">
        <authorList>
            <person name="Corre E."/>
            <person name="Pelletier E."/>
            <person name="Niang G."/>
            <person name="Scheremetjew M."/>
            <person name="Finn R."/>
            <person name="Kale V."/>
            <person name="Holt S."/>
            <person name="Cochrane G."/>
            <person name="Meng A."/>
            <person name="Brown T."/>
            <person name="Cohen L."/>
        </authorList>
    </citation>
    <scope>NUCLEOTIDE SEQUENCE</scope>
    <source>
        <strain evidence="2">10249 10 AB</strain>
    </source>
</reference>
<name>A0A7S4EIA7_9STRA</name>
<proteinExistence type="predicted"/>
<organism evidence="2">
    <name type="scientific">Pseudo-nitzschia australis</name>
    <dbReference type="NCBI Taxonomy" id="44445"/>
    <lineage>
        <taxon>Eukaryota</taxon>
        <taxon>Sar</taxon>
        <taxon>Stramenopiles</taxon>
        <taxon>Ochrophyta</taxon>
        <taxon>Bacillariophyta</taxon>
        <taxon>Bacillariophyceae</taxon>
        <taxon>Bacillariophycidae</taxon>
        <taxon>Bacillariales</taxon>
        <taxon>Bacillariaceae</taxon>
        <taxon>Pseudo-nitzschia</taxon>
    </lineage>
</organism>
<sequence>MQQRVLIPFIFQILLLLVLSGMVVRSEEMGPAEFLRVRTHRRNDDNSGDGNNDINFDVNPTQEGVNLEEIFRDNVNGGIEDEVLVDNELKDKERKEKIRSPFYKKKTGKRSKNSKKEVVKSDFVYGLDGKLEPVLTKADLERHIKENSFGKKQADALRRAGPLPEGLFDEKRSGSDGRGGVVLTEVQLEDVIKMNKIDDRAVELFRALRPYSYYYGRSNNYYSGKGGKSSRTGGYHRTSNYWYYGGYGSSAFSPYSYGYSYGHQQMSPYYTYYGTNYYGYGSYYSY</sequence>
<dbReference type="AlphaFoldDB" id="A0A7S4EIA7"/>
<keyword evidence="1" id="KW-0732">Signal</keyword>
<gene>
    <name evidence="2" type="ORF">PAUS00366_LOCUS7619</name>
</gene>
<feature type="chain" id="PRO_5030740107" evidence="1">
    <location>
        <begin position="27"/>
        <end position="286"/>
    </location>
</feature>
<protein>
    <submittedName>
        <fullName evidence="2">Uncharacterized protein</fullName>
    </submittedName>
</protein>
<evidence type="ECO:0000313" key="2">
    <source>
        <dbReference type="EMBL" id="CAE0714867.1"/>
    </source>
</evidence>
<dbReference type="EMBL" id="HBIX01010051">
    <property type="protein sequence ID" value="CAE0714867.1"/>
    <property type="molecule type" value="Transcribed_RNA"/>
</dbReference>
<accession>A0A7S4EIA7</accession>